<evidence type="ECO:0000256" key="1">
    <source>
        <dbReference type="ARBA" id="ARBA00004141"/>
    </source>
</evidence>
<dbReference type="PANTHER" id="PTHR43791">
    <property type="entry name" value="PERMEASE-RELATED"/>
    <property type="match status" value="1"/>
</dbReference>
<name>W9JUX0_FUSOX</name>
<sequence length="129" mass="14851">MSLVWHGWATVCSISLIALRLLIGAAEAKFIQIGMYYLSNMYPKYLVGFREGIYRHIESPRFHRWQDVFLLEGGVTVLLGILNFFIFPKGLATAWFLPPEERLHAVRRMEIDLAEAQEEAHVSQNSITK</sequence>
<protein>
    <recommendedName>
        <fullName evidence="9">Protein-S-isoprenylcysteine O-methyltransferase</fullName>
    </recommendedName>
</protein>
<feature type="chain" id="PRO_5004925940" description="Protein-S-isoprenylcysteine O-methyltransferase" evidence="7">
    <location>
        <begin position="29"/>
        <end position="129"/>
    </location>
</feature>
<dbReference type="AlphaFoldDB" id="W9JUX0"/>
<evidence type="ECO:0000313" key="8">
    <source>
        <dbReference type="EMBL" id="EWZ33063.1"/>
    </source>
</evidence>
<evidence type="ECO:0000256" key="6">
    <source>
        <dbReference type="SAM" id="Phobius"/>
    </source>
</evidence>
<reference evidence="8" key="2">
    <citation type="submission" date="2012-06" db="EMBL/GenBank/DDBJ databases">
        <title>Annotation of the Genome Sequence of Fusarium oxysporum Fo47.</title>
        <authorList>
            <consortium name="The Broad Institute Genomics Platform"/>
            <person name="Ma L.-J."/>
            <person name="Corby-Kistler H."/>
            <person name="Broz K."/>
            <person name="Gale L.R."/>
            <person name="Jonkers W."/>
            <person name="O'Donnell K."/>
            <person name="Ploetz R."/>
            <person name="Steinberg C."/>
            <person name="Schwartz D.C."/>
            <person name="VanEtten H."/>
            <person name="Zhou S."/>
            <person name="Young S.K."/>
            <person name="Zeng Q."/>
            <person name="Gargeya S."/>
            <person name="Fitzgerald M."/>
            <person name="Abouelleil A."/>
            <person name="Alvarado L."/>
            <person name="Chapman S.B."/>
            <person name="Gainer-Dewar J."/>
            <person name="Goldberg J."/>
            <person name="Griggs A."/>
            <person name="Gujja S."/>
            <person name="Hansen M."/>
            <person name="Howarth C."/>
            <person name="Imamovic A."/>
            <person name="Ireland A."/>
            <person name="Larimer J."/>
            <person name="McCowan C."/>
            <person name="Murphy C."/>
            <person name="Pearson M."/>
            <person name="Poon T.W."/>
            <person name="Priest M."/>
            <person name="Roberts A."/>
            <person name="Saif S."/>
            <person name="Shea T."/>
            <person name="Sykes S."/>
            <person name="Wortman J."/>
            <person name="Nusbaum C."/>
            <person name="Birren B."/>
        </authorList>
    </citation>
    <scope>NUCLEOTIDE SEQUENCE</scope>
    <source>
        <strain evidence="8">Fo47</strain>
    </source>
</reference>
<keyword evidence="7" id="KW-0732">Signal</keyword>
<dbReference type="HOGENOM" id="CLU_1948929_0_0_1"/>
<dbReference type="GO" id="GO:0016020">
    <property type="term" value="C:membrane"/>
    <property type="evidence" value="ECO:0007669"/>
    <property type="project" value="UniProtKB-SubCell"/>
</dbReference>
<dbReference type="InterPro" id="IPR036259">
    <property type="entry name" value="MFS_trans_sf"/>
</dbReference>
<keyword evidence="5 6" id="KW-0472">Membrane</keyword>
<comment type="subcellular location">
    <subcellularLocation>
        <location evidence="1">Membrane</location>
        <topology evidence="1">Multi-pass membrane protein</topology>
    </subcellularLocation>
</comment>
<keyword evidence="4 6" id="KW-1133">Transmembrane helix</keyword>
<dbReference type="GO" id="GO:0022857">
    <property type="term" value="F:transmembrane transporter activity"/>
    <property type="evidence" value="ECO:0007669"/>
    <property type="project" value="TreeGrafter"/>
</dbReference>
<evidence type="ECO:0000256" key="7">
    <source>
        <dbReference type="SAM" id="SignalP"/>
    </source>
</evidence>
<evidence type="ECO:0000256" key="3">
    <source>
        <dbReference type="ARBA" id="ARBA00022692"/>
    </source>
</evidence>
<feature type="transmembrane region" description="Helical" evidence="6">
    <location>
        <begin position="68"/>
        <end position="87"/>
    </location>
</feature>
<dbReference type="SUPFAM" id="SSF103473">
    <property type="entry name" value="MFS general substrate transporter"/>
    <property type="match status" value="1"/>
</dbReference>
<dbReference type="EMBL" id="JH717906">
    <property type="protein sequence ID" value="EWZ33063.1"/>
    <property type="molecule type" value="Genomic_DNA"/>
</dbReference>
<evidence type="ECO:0000256" key="2">
    <source>
        <dbReference type="ARBA" id="ARBA00022448"/>
    </source>
</evidence>
<accession>W9JUX0</accession>
<evidence type="ECO:0000256" key="4">
    <source>
        <dbReference type="ARBA" id="ARBA00022989"/>
    </source>
</evidence>
<dbReference type="PANTHER" id="PTHR43791:SF21">
    <property type="entry name" value="MAJOR FACILITATOR SUPERFAMILY (MFS) PROFILE DOMAIN-CONTAINING PROTEIN"/>
    <property type="match status" value="1"/>
</dbReference>
<keyword evidence="2" id="KW-0813">Transport</keyword>
<keyword evidence="3 6" id="KW-0812">Transmembrane</keyword>
<reference evidence="8" key="1">
    <citation type="submission" date="2011-06" db="EMBL/GenBank/DDBJ databases">
        <title>The Genome Sequence of Fusarium oxysporum Fo47.</title>
        <authorList>
            <consortium name="The Broad Institute Genome Sequencing Platform"/>
            <person name="Ma L.-J."/>
            <person name="Gale L.R."/>
            <person name="Schwartz D.C."/>
            <person name="Zhou S."/>
            <person name="Corby-Kistler H."/>
            <person name="Young S.K."/>
            <person name="Zeng Q."/>
            <person name="Gargeya S."/>
            <person name="Fitzgerald M."/>
            <person name="Haas B."/>
            <person name="Abouelleil A."/>
            <person name="Alvarado L."/>
            <person name="Arachchi H.M."/>
            <person name="Berlin A."/>
            <person name="Brown A."/>
            <person name="Chapman S.B."/>
            <person name="Chen Z."/>
            <person name="Dunbar C."/>
            <person name="Freedman E."/>
            <person name="Gearin G."/>
            <person name="Gellesch M."/>
            <person name="Goldberg J."/>
            <person name="Griggs A."/>
            <person name="Gujja S."/>
            <person name="Heiman D."/>
            <person name="Howarth C."/>
            <person name="Larson L."/>
            <person name="Lui A."/>
            <person name="MacDonald P.J.P."/>
            <person name="Mehta T."/>
            <person name="Montmayeur A."/>
            <person name="Murphy C."/>
            <person name="Neiman D."/>
            <person name="Pearson M."/>
            <person name="Priest M."/>
            <person name="Roberts A."/>
            <person name="Saif S."/>
            <person name="Shea T."/>
            <person name="Shenoy N."/>
            <person name="Sisk P."/>
            <person name="Stolte C."/>
            <person name="Sykes S."/>
            <person name="Wortman J."/>
            <person name="Nusbaum C."/>
            <person name="Birren B."/>
        </authorList>
    </citation>
    <scope>NUCLEOTIDE SEQUENCE [LARGE SCALE GENOMIC DNA]</scope>
    <source>
        <strain evidence="8">Fo47</strain>
    </source>
</reference>
<dbReference type="VEuPathDB" id="FungiDB:FOZG_14558"/>
<evidence type="ECO:0000256" key="5">
    <source>
        <dbReference type="ARBA" id="ARBA00023136"/>
    </source>
</evidence>
<gene>
    <name evidence="8" type="ORF">FOZG_14558</name>
</gene>
<organism evidence="8">
    <name type="scientific">Fusarium oxysporum Fo47</name>
    <dbReference type="NCBI Taxonomy" id="660027"/>
    <lineage>
        <taxon>Eukaryota</taxon>
        <taxon>Fungi</taxon>
        <taxon>Dikarya</taxon>
        <taxon>Ascomycota</taxon>
        <taxon>Pezizomycotina</taxon>
        <taxon>Sordariomycetes</taxon>
        <taxon>Hypocreomycetidae</taxon>
        <taxon>Hypocreales</taxon>
        <taxon>Nectriaceae</taxon>
        <taxon>Fusarium</taxon>
        <taxon>Fusarium oxysporum species complex</taxon>
    </lineage>
</organism>
<dbReference type="Proteomes" id="UP000030766">
    <property type="component" value="Unassembled WGS sequence"/>
</dbReference>
<proteinExistence type="predicted"/>
<feature type="signal peptide" evidence="7">
    <location>
        <begin position="1"/>
        <end position="28"/>
    </location>
</feature>
<evidence type="ECO:0008006" key="9">
    <source>
        <dbReference type="Google" id="ProtNLM"/>
    </source>
</evidence>